<dbReference type="EMBL" id="CM031814">
    <property type="protein sequence ID" value="KAG6650079.1"/>
    <property type="molecule type" value="Genomic_DNA"/>
</dbReference>
<comment type="caution">
    <text evidence="1">The sequence shown here is derived from an EMBL/GenBank/DDBJ whole genome shotgun (WGS) entry which is preliminary data.</text>
</comment>
<reference evidence="1" key="1">
    <citation type="submission" date="2020-12" db="EMBL/GenBank/DDBJ databases">
        <title>WGS assembly of Carya illinoinensis cv. Pawnee.</title>
        <authorList>
            <person name="Platts A."/>
            <person name="Shu S."/>
            <person name="Wright S."/>
            <person name="Barry K."/>
            <person name="Edger P."/>
            <person name="Pires J.C."/>
            <person name="Schmutz J."/>
        </authorList>
    </citation>
    <scope>NUCLEOTIDE SEQUENCE</scope>
    <source>
        <tissue evidence="1">Leaf</tissue>
    </source>
</reference>
<accession>A0A8T1PZT8</accession>
<proteinExistence type="predicted"/>
<evidence type="ECO:0000313" key="1">
    <source>
        <dbReference type="EMBL" id="KAG6650079.1"/>
    </source>
</evidence>
<sequence length="134" mass="16227">MVLNITRKLNLPCDYMLINERNISKHIFFQSKLTFLSSRLHTKRHSLQLDSSYYQDHLWKSKDSNLLTQPRSSLVSSPFLVRMLHPQIYMETRMNINERNFYPFTCTAHIPQKRIKKMRREWSRQQDQSKPSVR</sequence>
<keyword evidence="2" id="KW-1185">Reference proteome</keyword>
<protein>
    <submittedName>
        <fullName evidence="1">Uncharacterized protein</fullName>
    </submittedName>
</protein>
<evidence type="ECO:0000313" key="2">
    <source>
        <dbReference type="Proteomes" id="UP000811609"/>
    </source>
</evidence>
<name>A0A8T1PZT8_CARIL</name>
<gene>
    <name evidence="1" type="ORF">CIPAW_06G018100</name>
</gene>
<organism evidence="1 2">
    <name type="scientific">Carya illinoinensis</name>
    <name type="common">Pecan</name>
    <dbReference type="NCBI Taxonomy" id="32201"/>
    <lineage>
        <taxon>Eukaryota</taxon>
        <taxon>Viridiplantae</taxon>
        <taxon>Streptophyta</taxon>
        <taxon>Embryophyta</taxon>
        <taxon>Tracheophyta</taxon>
        <taxon>Spermatophyta</taxon>
        <taxon>Magnoliopsida</taxon>
        <taxon>eudicotyledons</taxon>
        <taxon>Gunneridae</taxon>
        <taxon>Pentapetalae</taxon>
        <taxon>rosids</taxon>
        <taxon>fabids</taxon>
        <taxon>Fagales</taxon>
        <taxon>Juglandaceae</taxon>
        <taxon>Carya</taxon>
    </lineage>
</organism>
<dbReference type="Proteomes" id="UP000811609">
    <property type="component" value="Chromosome 6"/>
</dbReference>
<dbReference type="AlphaFoldDB" id="A0A8T1PZT8"/>